<dbReference type="EMBL" id="BMHQ01000002">
    <property type="protein sequence ID" value="GGE06713.1"/>
    <property type="molecule type" value="Genomic_DNA"/>
</dbReference>
<dbReference type="InterPro" id="IPR037523">
    <property type="entry name" value="VOC_core"/>
</dbReference>
<evidence type="ECO:0000259" key="1">
    <source>
        <dbReference type="PROSITE" id="PS51819"/>
    </source>
</evidence>
<dbReference type="PROSITE" id="PS51819">
    <property type="entry name" value="VOC"/>
    <property type="match status" value="1"/>
</dbReference>
<dbReference type="Gene3D" id="3.10.180.10">
    <property type="entry name" value="2,3-Dihydroxybiphenyl 1,2-Dioxygenase, domain 1"/>
    <property type="match status" value="1"/>
</dbReference>
<sequence>MQLTHTRLLVKNYRDCFLFYRDVLGFPVLWGDEESLYADFDAGDAKLALFDRRQMAEAVGNDHLPLERKAMDRVVIIFRVENVDETYHGLKEQGVHFVAEPTSREAWRIRSAQFRDPDGTLIEINQGL</sequence>
<dbReference type="PANTHER" id="PTHR36503:SF1">
    <property type="entry name" value="BLR2520 PROTEIN"/>
    <property type="match status" value="1"/>
</dbReference>
<feature type="domain" description="VOC" evidence="1">
    <location>
        <begin position="2"/>
        <end position="127"/>
    </location>
</feature>
<dbReference type="InterPro" id="IPR004360">
    <property type="entry name" value="Glyas_Fos-R_dOase_dom"/>
</dbReference>
<organism evidence="2 3">
    <name type="scientific">Marinithermofilum abyssi</name>
    <dbReference type="NCBI Taxonomy" id="1571185"/>
    <lineage>
        <taxon>Bacteria</taxon>
        <taxon>Bacillati</taxon>
        <taxon>Bacillota</taxon>
        <taxon>Bacilli</taxon>
        <taxon>Bacillales</taxon>
        <taxon>Thermoactinomycetaceae</taxon>
        <taxon>Marinithermofilum</taxon>
    </lineage>
</organism>
<protein>
    <submittedName>
        <fullName evidence="2">Glyoxalase</fullName>
    </submittedName>
</protein>
<reference evidence="2" key="1">
    <citation type="journal article" date="2014" name="Int. J. Syst. Evol. Microbiol.">
        <title>Complete genome sequence of Corynebacterium casei LMG S-19264T (=DSM 44701T), isolated from a smear-ripened cheese.</title>
        <authorList>
            <consortium name="US DOE Joint Genome Institute (JGI-PGF)"/>
            <person name="Walter F."/>
            <person name="Albersmeier A."/>
            <person name="Kalinowski J."/>
            <person name="Ruckert C."/>
        </authorList>
    </citation>
    <scope>NUCLEOTIDE SEQUENCE</scope>
    <source>
        <strain evidence="2">CGMCC 1.15179</strain>
    </source>
</reference>
<dbReference type="Pfam" id="PF00903">
    <property type="entry name" value="Glyoxalase"/>
    <property type="match status" value="1"/>
</dbReference>
<evidence type="ECO:0000313" key="3">
    <source>
        <dbReference type="Proteomes" id="UP000625210"/>
    </source>
</evidence>
<dbReference type="SUPFAM" id="SSF54593">
    <property type="entry name" value="Glyoxalase/Bleomycin resistance protein/Dihydroxybiphenyl dioxygenase"/>
    <property type="match status" value="1"/>
</dbReference>
<comment type="caution">
    <text evidence="2">The sequence shown here is derived from an EMBL/GenBank/DDBJ whole genome shotgun (WGS) entry which is preliminary data.</text>
</comment>
<name>A0A8J2VG27_9BACL</name>
<gene>
    <name evidence="2" type="ORF">GCM10011571_04840</name>
</gene>
<reference evidence="2" key="2">
    <citation type="submission" date="2020-09" db="EMBL/GenBank/DDBJ databases">
        <authorList>
            <person name="Sun Q."/>
            <person name="Zhou Y."/>
        </authorList>
    </citation>
    <scope>NUCLEOTIDE SEQUENCE</scope>
    <source>
        <strain evidence="2">CGMCC 1.15179</strain>
    </source>
</reference>
<dbReference type="InterPro" id="IPR029068">
    <property type="entry name" value="Glyas_Bleomycin-R_OHBP_Dase"/>
</dbReference>
<dbReference type="Proteomes" id="UP000625210">
    <property type="component" value="Unassembled WGS sequence"/>
</dbReference>
<dbReference type="PANTHER" id="PTHR36503">
    <property type="entry name" value="BLR2520 PROTEIN"/>
    <property type="match status" value="1"/>
</dbReference>
<accession>A0A8J2VG27</accession>
<evidence type="ECO:0000313" key="2">
    <source>
        <dbReference type="EMBL" id="GGE06713.1"/>
    </source>
</evidence>
<proteinExistence type="predicted"/>
<keyword evidence="3" id="KW-1185">Reference proteome</keyword>
<dbReference type="AlphaFoldDB" id="A0A8J2VG27"/>